<gene>
    <name evidence="2" type="ORF">FOB60_003082</name>
</gene>
<comment type="caution">
    <text evidence="2">The sequence shown here is derived from an EMBL/GenBank/DDBJ whole genome shotgun (WGS) entry which is preliminary data.</text>
</comment>
<dbReference type="OrthoDB" id="289228at2759"/>
<dbReference type="SMART" id="SM00584">
    <property type="entry name" value="TLDc"/>
    <property type="match status" value="1"/>
</dbReference>
<dbReference type="InterPro" id="IPR006571">
    <property type="entry name" value="TLDc_dom"/>
</dbReference>
<protein>
    <submittedName>
        <fullName evidence="2">TLD family protein</fullName>
    </submittedName>
</protein>
<name>A0A8X7TB36_CANPA</name>
<evidence type="ECO:0000259" key="1">
    <source>
        <dbReference type="PROSITE" id="PS51886"/>
    </source>
</evidence>
<proteinExistence type="predicted"/>
<feature type="domain" description="TLDc" evidence="1">
    <location>
        <begin position="321"/>
        <end position="557"/>
    </location>
</feature>
<sequence>MGQTPSTNRANDPNGGLSITLTKADVYNLFYTRCLQVLKPSELAFVRFVIDENDKTTISKADLKTKLSLGKGISLELWNELMDDVLFLMMKGLGKFPFLMDDKEASEYLTIQEFVIAFVFMSGRYNKVLSQDFDFLKLWFASLSESRIKQVVDDKGDVALEVPLLLPFEESDEISLRAKKVDWKNAPFCSLKDIDSDSLQLDAKSFVETNTMLLIASSTQLQKRGSMGAQFISRLKQWNEFEVYATSILRFIDVNLSASKLNEESILFDQFSKGVLDLLPNFYQNSLQRLSTELFTSSTLVNDEAHSSELLQKGIQFKPTKLVSVATLAYISSVLKGIGSDLQVTTENAVKLYAGSESGFSIRSLETKIFKWQAPTFLIVSGKRIKQKTMETNRRYQNFDEAYPRYFLKQENHLRPWQNDNDRITYCVVIKEPWQSSNKKNFGDTSTVILSMTPRADCYKSIHSDVTKGKSIYFNNQGMGLGFGNLQPLNKNGHQRYYPGDVSLTIEANLEFAVFRHLVQSKNNATNFFKPSTQVQLANENFEDRFTITDLEVWGIGSMKELDEQRKQWEWEEKQANARQSVNVRSMGEERAFLEMAGLVGNHGSYNR</sequence>
<dbReference type="PROSITE" id="PS51886">
    <property type="entry name" value="TLDC"/>
    <property type="match status" value="1"/>
</dbReference>
<evidence type="ECO:0000313" key="3">
    <source>
        <dbReference type="Proteomes" id="UP000590412"/>
    </source>
</evidence>
<accession>A0A8X7TB36</accession>
<organism evidence="2 3">
    <name type="scientific">Candida parapsilosis</name>
    <name type="common">Yeast</name>
    <dbReference type="NCBI Taxonomy" id="5480"/>
    <lineage>
        <taxon>Eukaryota</taxon>
        <taxon>Fungi</taxon>
        <taxon>Dikarya</taxon>
        <taxon>Ascomycota</taxon>
        <taxon>Saccharomycotina</taxon>
        <taxon>Pichiomycetes</taxon>
        <taxon>Debaryomycetaceae</taxon>
        <taxon>Candida/Lodderomyces clade</taxon>
        <taxon>Candida</taxon>
    </lineage>
</organism>
<dbReference type="AlphaFoldDB" id="A0A8X7TB36"/>
<evidence type="ECO:0000313" key="2">
    <source>
        <dbReference type="EMBL" id="KAF6052826.1"/>
    </source>
</evidence>
<dbReference type="Proteomes" id="UP000590412">
    <property type="component" value="Unassembled WGS sequence"/>
</dbReference>
<dbReference type="Pfam" id="PF07534">
    <property type="entry name" value="TLD"/>
    <property type="match status" value="1"/>
</dbReference>
<reference evidence="2" key="1">
    <citation type="submission" date="2020-03" db="EMBL/GenBank/DDBJ databases">
        <title>FDA dAtabase for Regulatory Grade micrObial Sequences (FDA-ARGOS): Supporting development and validation of Infectious Disease Dx tests.</title>
        <authorList>
            <person name="Campos J."/>
            <person name="Goldberg B."/>
            <person name="Tallon L."/>
            <person name="Sadzewicz L."/>
            <person name="Vavikolanu K."/>
            <person name="Mehta A."/>
            <person name="Aluvathingal J."/>
            <person name="Nadendla S."/>
            <person name="Nandy P."/>
            <person name="Geyer C."/>
            <person name="Yan Y."/>
            <person name="Sichtig H."/>
        </authorList>
    </citation>
    <scope>NUCLEOTIDE SEQUENCE [LARGE SCALE GENOMIC DNA]</scope>
    <source>
        <strain evidence="2">FDAARGOS_652</strain>
    </source>
</reference>
<dbReference type="EMBL" id="JABWAB010000004">
    <property type="protein sequence ID" value="KAF6052826.1"/>
    <property type="molecule type" value="Genomic_DNA"/>
</dbReference>